<gene>
    <name evidence="1" type="ORF">M9H77_11952</name>
</gene>
<proteinExistence type="predicted"/>
<evidence type="ECO:0000313" key="1">
    <source>
        <dbReference type="EMBL" id="KAI5671588.1"/>
    </source>
</evidence>
<reference evidence="2" key="1">
    <citation type="journal article" date="2023" name="Nat. Plants">
        <title>Single-cell RNA sequencing provides a high-resolution roadmap for understanding the multicellular compartmentation of specialized metabolism.</title>
        <authorList>
            <person name="Sun S."/>
            <person name="Shen X."/>
            <person name="Li Y."/>
            <person name="Li Y."/>
            <person name="Wang S."/>
            <person name="Li R."/>
            <person name="Zhang H."/>
            <person name="Shen G."/>
            <person name="Guo B."/>
            <person name="Wei J."/>
            <person name="Xu J."/>
            <person name="St-Pierre B."/>
            <person name="Chen S."/>
            <person name="Sun C."/>
        </authorList>
    </citation>
    <scope>NUCLEOTIDE SEQUENCE [LARGE SCALE GENOMIC DNA]</scope>
</reference>
<evidence type="ECO:0000313" key="2">
    <source>
        <dbReference type="Proteomes" id="UP001060085"/>
    </source>
</evidence>
<accession>A0ACC0BG77</accession>
<protein>
    <submittedName>
        <fullName evidence="1">Uncharacterized protein</fullName>
    </submittedName>
</protein>
<comment type="caution">
    <text evidence="1">The sequence shown here is derived from an EMBL/GenBank/DDBJ whole genome shotgun (WGS) entry which is preliminary data.</text>
</comment>
<dbReference type="EMBL" id="CM044703">
    <property type="protein sequence ID" value="KAI5671588.1"/>
    <property type="molecule type" value="Genomic_DNA"/>
</dbReference>
<sequence length="292" mass="32882">MVRRQGRRSWIQKKRGGRFCPHVKTRLDKIREAVTTCFLAFAAGSKFEVRELSTKQFIIDLELRSCSCRKWELCVIPYAHVVVAMGLFTKEPEDYFDPCYNKETILRSYEPAINPINGPNNWPKTVRVIVIPPQNLKLPGRPKIRRRKELGEGRKKAVIDHQPKKLSKKEVILKRKSCKKTGHNARKCPTSQPQQQQQQREGSSTKTATTAKENSNRCGKCKAFGHNKRLKIERLKVDEPVSVTEMLMANGPMFGATTSKGKPQEGFVVGVGGSDGCTSIVVNGSYGDQPLT</sequence>
<dbReference type="Proteomes" id="UP001060085">
    <property type="component" value="Linkage Group LG03"/>
</dbReference>
<name>A0ACC0BG77_CATRO</name>
<keyword evidence="2" id="KW-1185">Reference proteome</keyword>
<organism evidence="1 2">
    <name type="scientific">Catharanthus roseus</name>
    <name type="common">Madagascar periwinkle</name>
    <name type="synonym">Vinca rosea</name>
    <dbReference type="NCBI Taxonomy" id="4058"/>
    <lineage>
        <taxon>Eukaryota</taxon>
        <taxon>Viridiplantae</taxon>
        <taxon>Streptophyta</taxon>
        <taxon>Embryophyta</taxon>
        <taxon>Tracheophyta</taxon>
        <taxon>Spermatophyta</taxon>
        <taxon>Magnoliopsida</taxon>
        <taxon>eudicotyledons</taxon>
        <taxon>Gunneridae</taxon>
        <taxon>Pentapetalae</taxon>
        <taxon>asterids</taxon>
        <taxon>lamiids</taxon>
        <taxon>Gentianales</taxon>
        <taxon>Apocynaceae</taxon>
        <taxon>Rauvolfioideae</taxon>
        <taxon>Vinceae</taxon>
        <taxon>Catharanthinae</taxon>
        <taxon>Catharanthus</taxon>
    </lineage>
</organism>